<reference evidence="5 6" key="1">
    <citation type="submission" date="2018-05" db="EMBL/GenBank/DDBJ databases">
        <title>Kurthia sibirica genome sequence.</title>
        <authorList>
            <person name="Maclea K.S."/>
            <person name="Goen A.E."/>
        </authorList>
    </citation>
    <scope>NUCLEOTIDE SEQUENCE [LARGE SCALE GENOMIC DNA]</scope>
    <source>
        <strain evidence="5 6">ATCC 49154</strain>
    </source>
</reference>
<evidence type="ECO:0000256" key="3">
    <source>
        <dbReference type="SAM" id="Phobius"/>
    </source>
</evidence>
<keyword evidence="6" id="KW-1185">Reference proteome</keyword>
<dbReference type="Pfam" id="PF00892">
    <property type="entry name" value="EamA"/>
    <property type="match status" value="1"/>
</dbReference>
<dbReference type="OrthoDB" id="2037084at2"/>
<proteinExistence type="inferred from homology"/>
<protein>
    <recommendedName>
        <fullName evidence="4">EamA domain-containing protein</fullName>
    </recommendedName>
</protein>
<feature type="transmembrane region" description="Helical" evidence="3">
    <location>
        <begin position="35"/>
        <end position="53"/>
    </location>
</feature>
<dbReference type="SUPFAM" id="SSF103481">
    <property type="entry name" value="Multidrug resistance efflux transporter EmrE"/>
    <property type="match status" value="2"/>
</dbReference>
<dbReference type="AlphaFoldDB" id="A0A2U3AI42"/>
<dbReference type="GO" id="GO:0016020">
    <property type="term" value="C:membrane"/>
    <property type="evidence" value="ECO:0007669"/>
    <property type="project" value="InterPro"/>
</dbReference>
<evidence type="ECO:0000256" key="1">
    <source>
        <dbReference type="ARBA" id="ARBA00004127"/>
    </source>
</evidence>
<feature type="transmembrane region" description="Helical" evidence="3">
    <location>
        <begin position="156"/>
        <end position="176"/>
    </location>
</feature>
<keyword evidence="3" id="KW-0472">Membrane</keyword>
<accession>A0A2U3AI42</accession>
<organism evidence="5 6">
    <name type="scientific">Kurthia sibirica</name>
    <dbReference type="NCBI Taxonomy" id="202750"/>
    <lineage>
        <taxon>Bacteria</taxon>
        <taxon>Bacillati</taxon>
        <taxon>Bacillota</taxon>
        <taxon>Bacilli</taxon>
        <taxon>Bacillales</taxon>
        <taxon>Caryophanaceae</taxon>
        <taxon>Kurthia</taxon>
    </lineage>
</organism>
<feature type="domain" description="EamA" evidence="4">
    <location>
        <begin position="2"/>
        <end position="134"/>
    </location>
</feature>
<gene>
    <name evidence="5" type="ORF">DEX24_15110</name>
</gene>
<name>A0A2U3AI42_9BACL</name>
<evidence type="ECO:0000256" key="2">
    <source>
        <dbReference type="ARBA" id="ARBA00007362"/>
    </source>
</evidence>
<comment type="subcellular location">
    <subcellularLocation>
        <location evidence="1">Endomembrane system</location>
        <topology evidence="1">Multi-pass membrane protein</topology>
    </subcellularLocation>
</comment>
<feature type="transmembrane region" description="Helical" evidence="3">
    <location>
        <begin position="251"/>
        <end position="274"/>
    </location>
</feature>
<evidence type="ECO:0000259" key="4">
    <source>
        <dbReference type="Pfam" id="PF00892"/>
    </source>
</evidence>
<feature type="transmembrane region" description="Helical" evidence="3">
    <location>
        <begin position="6"/>
        <end position="23"/>
    </location>
</feature>
<evidence type="ECO:0000313" key="6">
    <source>
        <dbReference type="Proteomes" id="UP000245938"/>
    </source>
</evidence>
<dbReference type="EMBL" id="QFVR01000028">
    <property type="protein sequence ID" value="PWI24121.1"/>
    <property type="molecule type" value="Genomic_DNA"/>
</dbReference>
<keyword evidence="3" id="KW-1133">Transmembrane helix</keyword>
<dbReference type="Gene3D" id="1.10.3730.20">
    <property type="match status" value="1"/>
</dbReference>
<feature type="transmembrane region" description="Helical" evidence="3">
    <location>
        <begin position="283"/>
        <end position="299"/>
    </location>
</feature>
<feature type="transmembrane region" description="Helical" evidence="3">
    <location>
        <begin position="117"/>
        <end position="135"/>
    </location>
</feature>
<feature type="transmembrane region" description="Helical" evidence="3">
    <location>
        <begin position="65"/>
        <end position="84"/>
    </location>
</feature>
<evidence type="ECO:0000313" key="5">
    <source>
        <dbReference type="EMBL" id="PWI24121.1"/>
    </source>
</evidence>
<feature type="transmembrane region" description="Helical" evidence="3">
    <location>
        <begin position="196"/>
        <end position="217"/>
    </location>
</feature>
<comment type="similarity">
    <text evidence="2">Belongs to the EamA transporter family.</text>
</comment>
<keyword evidence="3" id="KW-0812">Transmembrane</keyword>
<dbReference type="InterPro" id="IPR037185">
    <property type="entry name" value="EmrE-like"/>
</dbReference>
<dbReference type="RefSeq" id="WP_109307246.1">
    <property type="nucleotide sequence ID" value="NZ_BJUF01000058.1"/>
</dbReference>
<sequence>MWFLFAMITWVCWGAANLFYKKGSDIKDKNSHAKIAIMVGIVMGIHATIYMFANNLDFQFENMIKYLPISALYITSMIFGYVGLRYLELSIAAPLQNTSGAITVILLYIFFPSENNWIHYSGIAIITFGVVWIAVIERHQDEIIRKLAGVKVDKKYQYGFVALVFPLLYAILDGVASFGDGIVLDNLKLLTSDEVLIAYEYTFFIVAIIYWLYLYFVKKEFMNIFKQKDRTIAAVLETGGQFFYVKAMASYAIISAPIIASFFIFSIILGRIFLKEKLSKRQYFVIFIIMIGIVMLGVADEI</sequence>
<dbReference type="InterPro" id="IPR000620">
    <property type="entry name" value="EamA_dom"/>
</dbReference>
<comment type="caution">
    <text evidence="5">The sequence shown here is derived from an EMBL/GenBank/DDBJ whole genome shotgun (WGS) entry which is preliminary data.</text>
</comment>
<dbReference type="Proteomes" id="UP000245938">
    <property type="component" value="Unassembled WGS sequence"/>
</dbReference>